<sequence length="232" mass="27066">MYNNDFKILKERLQVKLQHPVLMQHIDMPDIDEEKLLLLYSILKSAKLHTKHIEHYAVAVMLVQIALDTHEKVSEMNVKKRQLTVLAGDYYSGLYYHLLADNHDISFIRTLAKAIEEVNEHKIYLHQHKASTVNEMIYSVQMIEASLIMKTCQHFQVTDWEEYAASFLGYARIAREYKQACNGESSVIFAAWKSLSGEKWEQEYHVYKQNAAMELIDSPIYAQWTAMTGHQL</sequence>
<reference evidence="1 2" key="1">
    <citation type="submission" date="2023-04" db="EMBL/GenBank/DDBJ databases">
        <title>Ectobacillus antri isolated from activated sludge.</title>
        <authorList>
            <person name="Yan P."/>
            <person name="Liu X."/>
        </authorList>
    </citation>
    <scope>NUCLEOTIDE SEQUENCE [LARGE SCALE GENOMIC DNA]</scope>
    <source>
        <strain evidence="1 2">C18H</strain>
    </source>
</reference>
<dbReference type="InterPro" id="IPR009920">
    <property type="entry name" value="HEPPP_synth_su1"/>
</dbReference>
<proteinExistence type="predicted"/>
<dbReference type="Gene3D" id="1.20.120.1450">
    <property type="match status" value="1"/>
</dbReference>
<protein>
    <submittedName>
        <fullName evidence="1">Heptaprenyl diphosphate synthase component 1</fullName>
    </submittedName>
</protein>
<dbReference type="EMBL" id="JARULN010000001">
    <property type="protein sequence ID" value="MDG5752770.1"/>
    <property type="molecule type" value="Genomic_DNA"/>
</dbReference>
<dbReference type="Proteomes" id="UP001218246">
    <property type="component" value="Unassembled WGS sequence"/>
</dbReference>
<evidence type="ECO:0000313" key="2">
    <source>
        <dbReference type="Proteomes" id="UP001218246"/>
    </source>
</evidence>
<name>A0ABT6H1B3_9BACI</name>
<dbReference type="RefSeq" id="WP_245999832.1">
    <property type="nucleotide sequence ID" value="NZ_JARRRY010000001.1"/>
</dbReference>
<comment type="caution">
    <text evidence="1">The sequence shown here is derived from an EMBL/GenBank/DDBJ whole genome shotgun (WGS) entry which is preliminary data.</text>
</comment>
<dbReference type="Pfam" id="PF07307">
    <property type="entry name" value="HEPPP_synt_1"/>
    <property type="match status" value="1"/>
</dbReference>
<evidence type="ECO:0000313" key="1">
    <source>
        <dbReference type="EMBL" id="MDG5752770.1"/>
    </source>
</evidence>
<organism evidence="1 2">
    <name type="scientific">Ectobacillus antri</name>
    <dbReference type="NCBI Taxonomy" id="2486280"/>
    <lineage>
        <taxon>Bacteria</taxon>
        <taxon>Bacillati</taxon>
        <taxon>Bacillota</taxon>
        <taxon>Bacilli</taxon>
        <taxon>Bacillales</taxon>
        <taxon>Bacillaceae</taxon>
        <taxon>Ectobacillus</taxon>
    </lineage>
</organism>
<keyword evidence="2" id="KW-1185">Reference proteome</keyword>
<accession>A0ABT6H1B3</accession>
<gene>
    <name evidence="1" type="ORF">P6P90_01980</name>
</gene>